<organism evidence="2 3">
    <name type="scientific">Paxillus rubicundulus Ve08.2h10</name>
    <dbReference type="NCBI Taxonomy" id="930991"/>
    <lineage>
        <taxon>Eukaryota</taxon>
        <taxon>Fungi</taxon>
        <taxon>Dikarya</taxon>
        <taxon>Basidiomycota</taxon>
        <taxon>Agaricomycotina</taxon>
        <taxon>Agaricomycetes</taxon>
        <taxon>Agaricomycetidae</taxon>
        <taxon>Boletales</taxon>
        <taxon>Paxilineae</taxon>
        <taxon>Paxillaceae</taxon>
        <taxon>Paxillus</taxon>
    </lineage>
</organism>
<name>A0A0D0D232_9AGAM</name>
<gene>
    <name evidence="2" type="ORF">PAXRUDRAFT_20381</name>
</gene>
<evidence type="ECO:0000313" key="3">
    <source>
        <dbReference type="Proteomes" id="UP000054538"/>
    </source>
</evidence>
<dbReference type="Proteomes" id="UP000054538">
    <property type="component" value="Unassembled WGS sequence"/>
</dbReference>
<dbReference type="EMBL" id="KN829315">
    <property type="protein sequence ID" value="KIK73914.1"/>
    <property type="molecule type" value="Genomic_DNA"/>
</dbReference>
<dbReference type="AlphaFoldDB" id="A0A0D0D232"/>
<keyword evidence="3" id="KW-1185">Reference proteome</keyword>
<evidence type="ECO:0000256" key="1">
    <source>
        <dbReference type="SAM" id="MobiDB-lite"/>
    </source>
</evidence>
<protein>
    <submittedName>
        <fullName evidence="2">Uncharacterized protein</fullName>
    </submittedName>
</protein>
<accession>A0A0D0D232</accession>
<dbReference type="HOGENOM" id="CLU_2558967_0_0_1"/>
<evidence type="ECO:0000313" key="2">
    <source>
        <dbReference type="EMBL" id="KIK73914.1"/>
    </source>
</evidence>
<reference evidence="2 3" key="1">
    <citation type="submission" date="2014-04" db="EMBL/GenBank/DDBJ databases">
        <authorList>
            <consortium name="DOE Joint Genome Institute"/>
            <person name="Kuo A."/>
            <person name="Kohler A."/>
            <person name="Jargeat P."/>
            <person name="Nagy L.G."/>
            <person name="Floudas D."/>
            <person name="Copeland A."/>
            <person name="Barry K.W."/>
            <person name="Cichocki N."/>
            <person name="Veneault-Fourrey C."/>
            <person name="LaButti K."/>
            <person name="Lindquist E.A."/>
            <person name="Lipzen A."/>
            <person name="Lundell T."/>
            <person name="Morin E."/>
            <person name="Murat C."/>
            <person name="Sun H."/>
            <person name="Tunlid A."/>
            <person name="Henrissat B."/>
            <person name="Grigoriev I.V."/>
            <person name="Hibbett D.S."/>
            <person name="Martin F."/>
            <person name="Nordberg H.P."/>
            <person name="Cantor M.N."/>
            <person name="Hua S.X."/>
        </authorList>
    </citation>
    <scope>NUCLEOTIDE SEQUENCE [LARGE SCALE GENOMIC DNA]</scope>
    <source>
        <strain evidence="2 3">Ve08.2h10</strain>
    </source>
</reference>
<dbReference type="InParanoid" id="A0A0D0D232"/>
<feature type="region of interest" description="Disordered" evidence="1">
    <location>
        <begin position="1"/>
        <end position="22"/>
    </location>
</feature>
<proteinExistence type="predicted"/>
<reference evidence="3" key="2">
    <citation type="submission" date="2015-01" db="EMBL/GenBank/DDBJ databases">
        <title>Evolutionary Origins and Diversification of the Mycorrhizal Mutualists.</title>
        <authorList>
            <consortium name="DOE Joint Genome Institute"/>
            <consortium name="Mycorrhizal Genomics Consortium"/>
            <person name="Kohler A."/>
            <person name="Kuo A."/>
            <person name="Nagy L.G."/>
            <person name="Floudas D."/>
            <person name="Copeland A."/>
            <person name="Barry K.W."/>
            <person name="Cichocki N."/>
            <person name="Veneault-Fourrey C."/>
            <person name="LaButti K."/>
            <person name="Lindquist E.A."/>
            <person name="Lipzen A."/>
            <person name="Lundell T."/>
            <person name="Morin E."/>
            <person name="Murat C."/>
            <person name="Riley R."/>
            <person name="Ohm R."/>
            <person name="Sun H."/>
            <person name="Tunlid A."/>
            <person name="Henrissat B."/>
            <person name="Grigoriev I.V."/>
            <person name="Hibbett D.S."/>
            <person name="Martin F."/>
        </authorList>
    </citation>
    <scope>NUCLEOTIDE SEQUENCE [LARGE SCALE GENOMIC DNA]</scope>
    <source>
        <strain evidence="3">Ve08.2h10</strain>
    </source>
</reference>
<sequence length="82" mass="9331">MTVTPSESSSSREHPQELFSTPLPRIDGIETRLEPQNHWKHGNILKVVLTPKPQKQSECGSNNHPNVCIFFTKVNTHKYPLP</sequence>